<dbReference type="Proteomes" id="UP000001610">
    <property type="component" value="Unassembled WGS sequence"/>
</dbReference>
<protein>
    <submittedName>
        <fullName evidence="10">Subtilisin, putative</fullName>
    </submittedName>
</protein>
<dbReference type="EMBL" id="JH126400">
    <property type="protein sequence ID" value="EGX94096.1"/>
    <property type="molecule type" value="Genomic_DNA"/>
</dbReference>
<organism evidence="10 11">
    <name type="scientific">Cordyceps militaris (strain CM01)</name>
    <name type="common">Caterpillar fungus</name>
    <dbReference type="NCBI Taxonomy" id="983644"/>
    <lineage>
        <taxon>Eukaryota</taxon>
        <taxon>Fungi</taxon>
        <taxon>Dikarya</taxon>
        <taxon>Ascomycota</taxon>
        <taxon>Pezizomycotina</taxon>
        <taxon>Sordariomycetes</taxon>
        <taxon>Hypocreomycetidae</taxon>
        <taxon>Hypocreales</taxon>
        <taxon>Cordycipitaceae</taxon>
        <taxon>Cordyceps</taxon>
    </lineage>
</organism>
<accession>G3J9B7</accession>
<keyword evidence="5 7" id="KW-0720">Serine protease</keyword>
<dbReference type="PROSITE" id="PS00138">
    <property type="entry name" value="SUBTILASE_SER"/>
    <property type="match status" value="1"/>
</dbReference>
<dbReference type="InterPro" id="IPR015500">
    <property type="entry name" value="Peptidase_S8_subtilisin-rel"/>
</dbReference>
<dbReference type="PRINTS" id="PR00723">
    <property type="entry name" value="SUBTILISIN"/>
</dbReference>
<dbReference type="PANTHER" id="PTHR43806">
    <property type="entry name" value="PEPTIDASE S8"/>
    <property type="match status" value="1"/>
</dbReference>
<keyword evidence="2 7" id="KW-0645">Protease</keyword>
<dbReference type="InterPro" id="IPR034187">
    <property type="entry name" value="Peptidases_S8_5"/>
</dbReference>
<dbReference type="InParanoid" id="G3J9B7"/>
<dbReference type="HOGENOM" id="CLU_003559_3_1_1"/>
<evidence type="ECO:0000256" key="1">
    <source>
        <dbReference type="ARBA" id="ARBA00011073"/>
    </source>
</evidence>
<gene>
    <name evidence="10" type="ORF">CCM_02367</name>
</gene>
<dbReference type="Pfam" id="PF06280">
    <property type="entry name" value="fn3_5"/>
    <property type="match status" value="1"/>
</dbReference>
<dbReference type="InterPro" id="IPR023828">
    <property type="entry name" value="Peptidase_S8_Ser-AS"/>
</dbReference>
<reference evidence="10 11" key="1">
    <citation type="journal article" date="2011" name="Genome Biol.">
        <title>Genome sequence of the insect pathogenic fungus Cordyceps militaris, a valued traditional Chinese medicine.</title>
        <authorList>
            <person name="Zheng P."/>
            <person name="Xia Y."/>
            <person name="Xiao G."/>
            <person name="Xiong C."/>
            <person name="Hu X."/>
            <person name="Zhang S."/>
            <person name="Zheng H."/>
            <person name="Huang Y."/>
            <person name="Zhou Y."/>
            <person name="Wang S."/>
            <person name="Zhao G.P."/>
            <person name="Liu X."/>
            <person name="St Leger R.J."/>
            <person name="Wang C."/>
        </authorList>
    </citation>
    <scope>NUCLEOTIDE SEQUENCE [LARGE SCALE GENOMIC DNA]</scope>
    <source>
        <strain evidence="10 11">CM01</strain>
    </source>
</reference>
<dbReference type="InterPro" id="IPR000209">
    <property type="entry name" value="Peptidase_S8/S53_dom"/>
</dbReference>
<keyword evidence="4 7" id="KW-0378">Hydrolase</keyword>
<evidence type="ECO:0000256" key="6">
    <source>
        <dbReference type="PIRSR" id="PIRSR615500-1"/>
    </source>
</evidence>
<evidence type="ECO:0000256" key="7">
    <source>
        <dbReference type="PROSITE-ProRule" id="PRU01240"/>
    </source>
</evidence>
<feature type="active site" description="Charge relay system" evidence="6 7">
    <location>
        <position position="256"/>
    </location>
</feature>
<feature type="active site" description="Charge relay system" evidence="6 7">
    <location>
        <position position="206"/>
    </location>
</feature>
<dbReference type="eggNOG" id="KOG4266">
    <property type="taxonomic scope" value="Eukaryota"/>
</dbReference>
<evidence type="ECO:0000256" key="3">
    <source>
        <dbReference type="ARBA" id="ARBA00022729"/>
    </source>
</evidence>
<comment type="similarity">
    <text evidence="1 7">Belongs to the peptidase S8 family.</text>
</comment>
<dbReference type="STRING" id="983644.G3J9B7"/>
<evidence type="ECO:0000259" key="8">
    <source>
        <dbReference type="Pfam" id="PF00082"/>
    </source>
</evidence>
<keyword evidence="11" id="KW-1185">Reference proteome</keyword>
<dbReference type="GO" id="GO:0016020">
    <property type="term" value="C:membrane"/>
    <property type="evidence" value="ECO:0007669"/>
    <property type="project" value="InterPro"/>
</dbReference>
<feature type="domain" description="C5a peptidase/Subtilisin-like protease SBT2-like Fn3-like" evidence="9">
    <location>
        <begin position="504"/>
        <end position="617"/>
    </location>
</feature>
<dbReference type="KEGG" id="cmt:CCM_02367"/>
<evidence type="ECO:0000256" key="4">
    <source>
        <dbReference type="ARBA" id="ARBA00022801"/>
    </source>
</evidence>
<evidence type="ECO:0000313" key="11">
    <source>
        <dbReference type="Proteomes" id="UP000001610"/>
    </source>
</evidence>
<dbReference type="InterPro" id="IPR050131">
    <property type="entry name" value="Peptidase_S8_subtilisin-like"/>
</dbReference>
<dbReference type="PROSITE" id="PS00137">
    <property type="entry name" value="SUBTILASE_HIS"/>
    <property type="match status" value="1"/>
</dbReference>
<dbReference type="CDD" id="cd07489">
    <property type="entry name" value="Peptidases_S8_5"/>
    <property type="match status" value="1"/>
</dbReference>
<dbReference type="RefSeq" id="XP_006667582.1">
    <property type="nucleotide sequence ID" value="XM_006667519.1"/>
</dbReference>
<evidence type="ECO:0000256" key="5">
    <source>
        <dbReference type="ARBA" id="ARBA00022825"/>
    </source>
</evidence>
<keyword evidence="3" id="KW-0732">Signal</keyword>
<dbReference type="GeneID" id="18164394"/>
<dbReference type="PROSITE" id="PS51892">
    <property type="entry name" value="SUBTILASE"/>
    <property type="match status" value="1"/>
</dbReference>
<dbReference type="Pfam" id="PF00082">
    <property type="entry name" value="Peptidase_S8"/>
    <property type="match status" value="1"/>
</dbReference>
<evidence type="ECO:0000313" key="10">
    <source>
        <dbReference type="EMBL" id="EGX94096.1"/>
    </source>
</evidence>
<dbReference type="AlphaFoldDB" id="G3J9B7"/>
<dbReference type="OMA" id="WPVYAYD"/>
<proteinExistence type="inferred from homology"/>
<feature type="domain" description="Peptidase S8/S53" evidence="8">
    <location>
        <begin position="197"/>
        <end position="470"/>
    </location>
</feature>
<name>G3J9B7_CORMM</name>
<dbReference type="PANTHER" id="PTHR43806:SF66">
    <property type="entry name" value="SERIN ENDOPEPTIDASE"/>
    <property type="match status" value="1"/>
</dbReference>
<sequence length="764" mass="80250">MYKTTTMIQNPPFLFLPETFVASSYSIHRYRCHIVLAASCFLRASDNTRPIMVAWSARPLLAGLSIVATFLAPCKASRRRIPGAYIVEYQDGHNSASVVAAMGTHLDHVRAHFNFAHFKGVSIQVNDSIEARSAAYGMSSTASEASAAKNIWPVYAYDRPVLNATLAAPFARRARDDTYTPHVMMQVDQLRALGFDGKGVKVAAIDSGVDYKHPALGGCFGTGCKVSFGYDFVGDAYGNDSNEPKPDDDPMDCGTHGTHVSGILVADANDQGFTGVAPGVTFGMYKVFGCSGGTRTDILMAAAARAAEDGVQVLSCSVGGTYGWSDDGFAYLLSKLARDKGIVVAVAASNEGSKGAFYPSASSNGDSVNSIGSVDLEGKDGTGGTPSAFSSWGPTMDMEFKPQFAGPGLDILSTLPGGKYGKSSGTSMAAPMVAGVMALLIQALGPIKPERMQQLLAASAKPLNFSDGSQSRPVLAPAAQQGAGLVQAMNAFRSTTRIAPSSLSFNDTDHMRPMYNVTVTNAGNATVGYHIFVRPAVSLYVLARNSSYPSAFPNDQTNATGVLSATVIQFTLAAGQNHTFRVTAAPPPTAIDTRRLLLWSGFLSVRGNDSSTVSIPYQGLAGSLRNATTLPAGGTAVARSTDPDRKPVAANTQFVFPKDGAAASSDDLARIVVLLALGTKKMTAEIVADPSGDVVGTLAGGEYSMVTRGDGFGFDWDGQLANGSYAGAGTYKVRVKALRIFGDEANAHDWDSSTTVPIQISYKQ</sequence>
<dbReference type="SUPFAM" id="SSF52743">
    <property type="entry name" value="Subtilisin-like"/>
    <property type="match status" value="1"/>
</dbReference>
<evidence type="ECO:0000259" key="9">
    <source>
        <dbReference type="Pfam" id="PF06280"/>
    </source>
</evidence>
<dbReference type="InterPro" id="IPR022398">
    <property type="entry name" value="Peptidase_S8_His-AS"/>
</dbReference>
<dbReference type="InterPro" id="IPR010435">
    <property type="entry name" value="C5a/SBT2-like_Fn3"/>
</dbReference>
<dbReference type="GO" id="GO:0004252">
    <property type="term" value="F:serine-type endopeptidase activity"/>
    <property type="evidence" value="ECO:0007669"/>
    <property type="project" value="UniProtKB-UniRule"/>
</dbReference>
<dbReference type="OrthoDB" id="10256524at2759"/>
<dbReference type="VEuPathDB" id="FungiDB:CCM_02367"/>
<dbReference type="InterPro" id="IPR036852">
    <property type="entry name" value="Peptidase_S8/S53_dom_sf"/>
</dbReference>
<dbReference type="GO" id="GO:0006508">
    <property type="term" value="P:proteolysis"/>
    <property type="evidence" value="ECO:0007669"/>
    <property type="project" value="UniProtKB-KW"/>
</dbReference>
<evidence type="ECO:0000256" key="2">
    <source>
        <dbReference type="ARBA" id="ARBA00022670"/>
    </source>
</evidence>
<dbReference type="Gene3D" id="3.40.50.200">
    <property type="entry name" value="Peptidase S8/S53 domain"/>
    <property type="match status" value="1"/>
</dbReference>
<feature type="active site" description="Charge relay system" evidence="6 7">
    <location>
        <position position="427"/>
    </location>
</feature>